<proteinExistence type="predicted"/>
<reference evidence="2 3" key="1">
    <citation type="submission" date="2021-10" db="EMBL/GenBank/DDBJ databases">
        <title>Anaerobic single-cell dispensing facilitates the cultivation of human gut bacteria.</title>
        <authorList>
            <person name="Afrizal A."/>
        </authorList>
    </citation>
    <scope>NUCLEOTIDE SEQUENCE [LARGE SCALE GENOMIC DNA]</scope>
    <source>
        <strain evidence="2 3">CLA-AA-H217</strain>
    </source>
</reference>
<name>A0AAW4WC59_9FIRM</name>
<feature type="compositionally biased region" description="Gly residues" evidence="1">
    <location>
        <begin position="9"/>
        <end position="32"/>
    </location>
</feature>
<feature type="region of interest" description="Disordered" evidence="1">
    <location>
        <begin position="171"/>
        <end position="203"/>
    </location>
</feature>
<gene>
    <name evidence="2" type="ORF">LKD40_13095</name>
</gene>
<comment type="caution">
    <text evidence="2">The sequence shown here is derived from an EMBL/GenBank/DDBJ whole genome shotgun (WGS) entry which is preliminary data.</text>
</comment>
<feature type="compositionally biased region" description="Polar residues" evidence="1">
    <location>
        <begin position="171"/>
        <end position="194"/>
    </location>
</feature>
<protein>
    <recommendedName>
        <fullName evidence="4">DUF4355 domain-containing protein</fullName>
    </recommendedName>
</protein>
<accession>A0AAW4WC59</accession>
<keyword evidence="3" id="KW-1185">Reference proteome</keyword>
<evidence type="ECO:0008006" key="4">
    <source>
        <dbReference type="Google" id="ProtNLM"/>
    </source>
</evidence>
<dbReference type="AlphaFoldDB" id="A0AAW4WC59"/>
<dbReference type="Proteomes" id="UP001198612">
    <property type="component" value="Unassembled WGS sequence"/>
</dbReference>
<evidence type="ECO:0000313" key="3">
    <source>
        <dbReference type="Proteomes" id="UP001198612"/>
    </source>
</evidence>
<organism evidence="2 3">
    <name type="scientific">Blautia fusiformis</name>
    <dbReference type="NCBI Taxonomy" id="2881264"/>
    <lineage>
        <taxon>Bacteria</taxon>
        <taxon>Bacillati</taxon>
        <taxon>Bacillota</taxon>
        <taxon>Clostridia</taxon>
        <taxon>Lachnospirales</taxon>
        <taxon>Lachnospiraceae</taxon>
        <taxon>Blautia</taxon>
    </lineage>
</organism>
<dbReference type="EMBL" id="JAJEQQ010000023">
    <property type="protein sequence ID" value="MCC2228729.1"/>
    <property type="molecule type" value="Genomic_DNA"/>
</dbReference>
<dbReference type="RefSeq" id="WP_227588971.1">
    <property type="nucleotide sequence ID" value="NZ_JAJEQQ010000023.1"/>
</dbReference>
<evidence type="ECO:0000256" key="1">
    <source>
        <dbReference type="SAM" id="MobiDB-lite"/>
    </source>
</evidence>
<evidence type="ECO:0000313" key="2">
    <source>
        <dbReference type="EMBL" id="MCC2228729.1"/>
    </source>
</evidence>
<sequence>MNIQLFAEGGAGEGTTGGTGGAGTGGSAGSEGGQQSFQFDYDRLATIVAGKQSATEDTVLKGYFKQQGLTKEQAEQAIADYKQQQAANQPDVEGMQTQLAQAQQATQKAQLNNAAMLQAVKLGINPEKIPFVLKLADMSEVMDKDGKISEENLKTALDNVLKVLPELKPQTQQQSGFQIGAPGSNQQQTNQNDQLAAIFGNKK</sequence>
<feature type="region of interest" description="Disordered" evidence="1">
    <location>
        <begin position="1"/>
        <end position="35"/>
    </location>
</feature>